<evidence type="ECO:0000313" key="2">
    <source>
        <dbReference type="EMBL" id="RMZ98480.1"/>
    </source>
</evidence>
<sequence>MNSSEEINEYIINKLKKRQNQVYMIRSTRKCLENLNLSGNKIEILNSLEFPGENLLKDINLENNLIEKIDQNFFINLRCLENLNLSGNKIESLKDLSFPDENLLRQLNLENNLIEKIENYFINNLNGLENLNLSVFRKETYSDN</sequence>
<dbReference type="InterPro" id="IPR032675">
    <property type="entry name" value="LRR_dom_sf"/>
</dbReference>
<dbReference type="Proteomes" id="UP000276133">
    <property type="component" value="Unassembled WGS sequence"/>
</dbReference>
<accession>A0A3M7PIF1</accession>
<dbReference type="PANTHER" id="PTHR24373:SF275">
    <property type="entry name" value="TIR DOMAIN-CONTAINING PROTEIN"/>
    <property type="match status" value="1"/>
</dbReference>
<evidence type="ECO:0000256" key="1">
    <source>
        <dbReference type="ARBA" id="ARBA00022729"/>
    </source>
</evidence>
<dbReference type="SUPFAM" id="SSF52058">
    <property type="entry name" value="L domain-like"/>
    <property type="match status" value="1"/>
</dbReference>
<reference evidence="2 3" key="1">
    <citation type="journal article" date="2018" name="Sci. Rep.">
        <title>Genomic signatures of local adaptation to the degree of environmental predictability in rotifers.</title>
        <authorList>
            <person name="Franch-Gras L."/>
            <person name="Hahn C."/>
            <person name="Garcia-Roger E.M."/>
            <person name="Carmona M.J."/>
            <person name="Serra M."/>
            <person name="Gomez A."/>
        </authorList>
    </citation>
    <scope>NUCLEOTIDE SEQUENCE [LARGE SCALE GENOMIC DNA]</scope>
    <source>
        <strain evidence="2">HYR1</strain>
    </source>
</reference>
<dbReference type="AlphaFoldDB" id="A0A3M7PIF1"/>
<keyword evidence="3" id="KW-1185">Reference proteome</keyword>
<dbReference type="OrthoDB" id="2013775at2759"/>
<name>A0A3M7PIF1_BRAPC</name>
<protein>
    <submittedName>
        <fullName evidence="2">Leucine Rich repeat-containing domain</fullName>
    </submittedName>
</protein>
<gene>
    <name evidence="2" type="ORF">BpHYR1_015234</name>
</gene>
<dbReference type="InterPro" id="IPR050328">
    <property type="entry name" value="Dev_Immune_Receptor"/>
</dbReference>
<dbReference type="EMBL" id="REGN01010750">
    <property type="protein sequence ID" value="RMZ98480.1"/>
    <property type="molecule type" value="Genomic_DNA"/>
</dbReference>
<proteinExistence type="predicted"/>
<dbReference type="STRING" id="10195.A0A3M7PIF1"/>
<dbReference type="PROSITE" id="PS51450">
    <property type="entry name" value="LRR"/>
    <property type="match status" value="3"/>
</dbReference>
<dbReference type="InterPro" id="IPR001611">
    <property type="entry name" value="Leu-rich_rpt"/>
</dbReference>
<dbReference type="Gene3D" id="3.80.10.10">
    <property type="entry name" value="Ribonuclease Inhibitor"/>
    <property type="match status" value="1"/>
</dbReference>
<dbReference type="Pfam" id="PF13855">
    <property type="entry name" value="LRR_8"/>
    <property type="match status" value="1"/>
</dbReference>
<evidence type="ECO:0000313" key="3">
    <source>
        <dbReference type="Proteomes" id="UP000276133"/>
    </source>
</evidence>
<comment type="caution">
    <text evidence="2">The sequence shown here is derived from an EMBL/GenBank/DDBJ whole genome shotgun (WGS) entry which is preliminary data.</text>
</comment>
<keyword evidence="1" id="KW-0732">Signal</keyword>
<organism evidence="2 3">
    <name type="scientific">Brachionus plicatilis</name>
    <name type="common">Marine rotifer</name>
    <name type="synonym">Brachionus muelleri</name>
    <dbReference type="NCBI Taxonomy" id="10195"/>
    <lineage>
        <taxon>Eukaryota</taxon>
        <taxon>Metazoa</taxon>
        <taxon>Spiralia</taxon>
        <taxon>Gnathifera</taxon>
        <taxon>Rotifera</taxon>
        <taxon>Eurotatoria</taxon>
        <taxon>Monogononta</taxon>
        <taxon>Pseudotrocha</taxon>
        <taxon>Ploima</taxon>
        <taxon>Brachionidae</taxon>
        <taxon>Brachionus</taxon>
    </lineage>
</organism>
<dbReference type="PANTHER" id="PTHR24373">
    <property type="entry name" value="SLIT RELATED LEUCINE-RICH REPEAT NEURONAL PROTEIN"/>
    <property type="match status" value="1"/>
</dbReference>